<dbReference type="AlphaFoldDB" id="A0A4U6X6A3"/>
<organism evidence="1 2">
    <name type="scientific">Colletotrichum tanaceti</name>
    <dbReference type="NCBI Taxonomy" id="1306861"/>
    <lineage>
        <taxon>Eukaryota</taxon>
        <taxon>Fungi</taxon>
        <taxon>Dikarya</taxon>
        <taxon>Ascomycota</taxon>
        <taxon>Pezizomycotina</taxon>
        <taxon>Sordariomycetes</taxon>
        <taxon>Hypocreomycetidae</taxon>
        <taxon>Glomerellales</taxon>
        <taxon>Glomerellaceae</taxon>
        <taxon>Colletotrichum</taxon>
        <taxon>Colletotrichum destructivum species complex</taxon>
    </lineage>
</organism>
<accession>A0A4U6X6A3</accession>
<name>A0A4U6X6A3_9PEZI</name>
<dbReference type="EMBL" id="PJEX01000345">
    <property type="protein sequence ID" value="TKW50980.1"/>
    <property type="molecule type" value="Genomic_DNA"/>
</dbReference>
<keyword evidence="2" id="KW-1185">Reference proteome</keyword>
<evidence type="ECO:0000313" key="2">
    <source>
        <dbReference type="Proteomes" id="UP000310108"/>
    </source>
</evidence>
<gene>
    <name evidence="1" type="ORF">CTA1_4580</name>
</gene>
<proteinExistence type="predicted"/>
<dbReference type="Proteomes" id="UP000310108">
    <property type="component" value="Unassembled WGS sequence"/>
</dbReference>
<feature type="non-terminal residue" evidence="1">
    <location>
        <position position="1"/>
    </location>
</feature>
<protein>
    <submittedName>
        <fullName evidence="1">Uncharacterized protein</fullName>
    </submittedName>
</protein>
<evidence type="ECO:0000313" key="1">
    <source>
        <dbReference type="EMBL" id="TKW50980.1"/>
    </source>
</evidence>
<sequence length="270" mass="30809">RELSVSWHHRCPPTRHSLSPSSSPAHSCCAVQHLTTQYCRHHVDSTSSRLPRLHRGLLFLDPRHRFGSLLSFGARRGTHRLCETPAQEADILGHCPAVVAVRRRPVPVQVDAHGRRLTHRLPREHAALPFRQADRPSVSCILRAGAPQPLPLVPPLLCRPAAIVREHALILRPARCSDLYRDCFVLWPVRVADSLRPLREPVRQRQRPADDGQRRPPAGLFWQEQEAGLRQVNRRCRPRRDWPGVQHGWLGAQLISARTANARRPRRNDM</sequence>
<comment type="caution">
    <text evidence="1">The sequence shown here is derived from an EMBL/GenBank/DDBJ whole genome shotgun (WGS) entry which is preliminary data.</text>
</comment>
<reference evidence="1 2" key="1">
    <citation type="journal article" date="2019" name="PLoS ONE">
        <title>Comparative genome analysis indicates high evolutionary potential of pathogenicity genes in Colletotrichum tanaceti.</title>
        <authorList>
            <person name="Lelwala R.V."/>
            <person name="Korhonen P.K."/>
            <person name="Young N.D."/>
            <person name="Scott J.B."/>
            <person name="Ades P.A."/>
            <person name="Gasser R.B."/>
            <person name="Taylor P.W.J."/>
        </authorList>
    </citation>
    <scope>NUCLEOTIDE SEQUENCE [LARGE SCALE GENOMIC DNA]</scope>
    <source>
        <strain evidence="1">BRIP57314</strain>
    </source>
</reference>